<protein>
    <submittedName>
        <fullName evidence="7">Amino acid permease</fullName>
    </submittedName>
</protein>
<feature type="transmembrane region" description="Helical" evidence="6">
    <location>
        <begin position="26"/>
        <end position="44"/>
    </location>
</feature>
<name>A0A2Z5GAD6_9BACT</name>
<keyword evidence="2" id="KW-0813">Transport</keyword>
<feature type="transmembrane region" description="Helical" evidence="6">
    <location>
        <begin position="148"/>
        <end position="169"/>
    </location>
</feature>
<evidence type="ECO:0000256" key="1">
    <source>
        <dbReference type="ARBA" id="ARBA00004141"/>
    </source>
</evidence>
<dbReference type="InterPro" id="IPR002293">
    <property type="entry name" value="AA/rel_permease1"/>
</dbReference>
<feature type="transmembrane region" description="Helical" evidence="6">
    <location>
        <begin position="250"/>
        <end position="274"/>
    </location>
</feature>
<evidence type="ECO:0000256" key="5">
    <source>
        <dbReference type="ARBA" id="ARBA00023136"/>
    </source>
</evidence>
<feature type="transmembrane region" description="Helical" evidence="6">
    <location>
        <begin position="56"/>
        <end position="75"/>
    </location>
</feature>
<dbReference type="GO" id="GO:0016020">
    <property type="term" value="C:membrane"/>
    <property type="evidence" value="ECO:0007669"/>
    <property type="project" value="UniProtKB-SubCell"/>
</dbReference>
<evidence type="ECO:0000313" key="8">
    <source>
        <dbReference type="Proteomes" id="UP000253606"/>
    </source>
</evidence>
<feature type="transmembrane region" description="Helical" evidence="6">
    <location>
        <begin position="181"/>
        <end position="201"/>
    </location>
</feature>
<reference evidence="7 8" key="1">
    <citation type="journal article" date="2018" name="Front. Microbiol.">
        <title>Hydrolytic Capabilities as a Key to Environmental Success: Chitinolytic and Cellulolytic Acidobacteria From Acidic Sub-arctic Soils and Boreal Peatlands.</title>
        <authorList>
            <person name="Belova S.E."/>
            <person name="Ravin N.V."/>
            <person name="Pankratov T.A."/>
            <person name="Rakitin A.L."/>
            <person name="Ivanova A.A."/>
            <person name="Beletsky A.V."/>
            <person name="Mardanov A.V."/>
            <person name="Sinninghe Damste J.S."/>
            <person name="Dedysh S.N."/>
        </authorList>
    </citation>
    <scope>NUCLEOTIDE SEQUENCE [LARGE SCALE GENOMIC DNA]</scope>
    <source>
        <strain evidence="7 8">SBC82</strain>
    </source>
</reference>
<feature type="transmembrane region" description="Helical" evidence="6">
    <location>
        <begin position="87"/>
        <end position="108"/>
    </location>
</feature>
<keyword evidence="8" id="KW-1185">Reference proteome</keyword>
<sequence length="494" mass="52225">MWRVKSLDAVSEVDERKSLRRSLGPLQLTLLGIGSTIGTGIFVLTAEAAQQAGPGMLVSFILAAFVCGIATLCYAEMSAMAPVSGAAYAYAYVSFGEFWAWAVGWALVLEYAITGSAVAVGWSGYFVGLLKGSVFHIVVPPSLANGPYAGGVINLPAVIISILVTLLLVRGTKESARVNALFVAVKVVVLAIFIALSLPLLHASNFHPFAPLGVSGIASASASIFFTFVGFDAVATAAEETREPQRNIPLGLFGALSVVTIIYVLVAIGVTGAYGSQPLFGPHGEYLSPGSLGLGKACESITASGTSGPLVCSQEALAFVLRQIGYPLFANLLGLVAFLALPSVILMMIYGQTRVFFVMSRDGLLPRALSRVHPRWQTPHIMTLGTGTAVTVAAAFLPVGRLAAIANSGTLFAFFMVSLAVLRLRRTDPQRVRPFRVAVVWIIAPLSAAGCVLLFLFLSTEAKLVLPVWSAIGLLIYISYGVRKSRMARRPEAK</sequence>
<feature type="transmembrane region" description="Helical" evidence="6">
    <location>
        <begin position="464"/>
        <end position="482"/>
    </location>
</feature>
<accession>A0A2Z5GAD6</accession>
<dbReference type="PANTHER" id="PTHR43243">
    <property type="entry name" value="INNER MEMBRANE TRANSPORTER YGJI-RELATED"/>
    <property type="match status" value="1"/>
</dbReference>
<dbReference type="Pfam" id="PF13520">
    <property type="entry name" value="AA_permease_2"/>
    <property type="match status" value="1"/>
</dbReference>
<evidence type="ECO:0000256" key="2">
    <source>
        <dbReference type="ARBA" id="ARBA00022448"/>
    </source>
</evidence>
<dbReference type="Proteomes" id="UP000253606">
    <property type="component" value="Chromosome"/>
</dbReference>
<feature type="transmembrane region" description="Helical" evidence="6">
    <location>
        <begin position="213"/>
        <end position="238"/>
    </location>
</feature>
<keyword evidence="5 6" id="KW-0472">Membrane</keyword>
<feature type="transmembrane region" description="Helical" evidence="6">
    <location>
        <begin position="381"/>
        <end position="399"/>
    </location>
</feature>
<dbReference type="PANTHER" id="PTHR43243:SF4">
    <property type="entry name" value="CATIONIC AMINO ACID TRANSPORTER 4"/>
    <property type="match status" value="1"/>
</dbReference>
<evidence type="ECO:0000256" key="6">
    <source>
        <dbReference type="SAM" id="Phobius"/>
    </source>
</evidence>
<keyword evidence="3 6" id="KW-0812">Transmembrane</keyword>
<comment type="subcellular location">
    <subcellularLocation>
        <location evidence="1">Membrane</location>
        <topology evidence="1">Multi-pass membrane protein</topology>
    </subcellularLocation>
</comment>
<dbReference type="KEGG" id="abas:ACPOL_6446"/>
<dbReference type="GO" id="GO:0015171">
    <property type="term" value="F:amino acid transmembrane transporter activity"/>
    <property type="evidence" value="ECO:0007669"/>
    <property type="project" value="TreeGrafter"/>
</dbReference>
<keyword evidence="4 6" id="KW-1133">Transmembrane helix</keyword>
<evidence type="ECO:0000313" key="7">
    <source>
        <dbReference type="EMBL" id="AXC15674.1"/>
    </source>
</evidence>
<dbReference type="PIRSF" id="PIRSF006060">
    <property type="entry name" value="AA_transporter"/>
    <property type="match status" value="1"/>
</dbReference>
<dbReference type="AlphaFoldDB" id="A0A2Z5GAD6"/>
<organism evidence="7 8">
    <name type="scientific">Acidisarcina polymorpha</name>
    <dbReference type="NCBI Taxonomy" id="2211140"/>
    <lineage>
        <taxon>Bacteria</taxon>
        <taxon>Pseudomonadati</taxon>
        <taxon>Acidobacteriota</taxon>
        <taxon>Terriglobia</taxon>
        <taxon>Terriglobales</taxon>
        <taxon>Acidobacteriaceae</taxon>
        <taxon>Acidisarcina</taxon>
    </lineage>
</organism>
<evidence type="ECO:0000256" key="4">
    <source>
        <dbReference type="ARBA" id="ARBA00022989"/>
    </source>
</evidence>
<feature type="transmembrane region" description="Helical" evidence="6">
    <location>
        <begin position="437"/>
        <end position="458"/>
    </location>
</feature>
<dbReference type="EMBL" id="CP030840">
    <property type="protein sequence ID" value="AXC15674.1"/>
    <property type="molecule type" value="Genomic_DNA"/>
</dbReference>
<dbReference type="RefSeq" id="WP_201759007.1">
    <property type="nucleotide sequence ID" value="NZ_CP030840.1"/>
</dbReference>
<dbReference type="Gene3D" id="1.20.1740.10">
    <property type="entry name" value="Amino acid/polyamine transporter I"/>
    <property type="match status" value="1"/>
</dbReference>
<feature type="transmembrane region" description="Helical" evidence="6">
    <location>
        <begin position="405"/>
        <end position="425"/>
    </location>
</feature>
<feature type="transmembrane region" description="Helical" evidence="6">
    <location>
        <begin position="328"/>
        <end position="351"/>
    </location>
</feature>
<proteinExistence type="predicted"/>
<gene>
    <name evidence="7" type="ORF">ACPOL_6446</name>
</gene>
<evidence type="ECO:0000256" key="3">
    <source>
        <dbReference type="ARBA" id="ARBA00022692"/>
    </source>
</evidence>